<gene>
    <name evidence="1" type="ORF">JF539_22435</name>
</gene>
<reference evidence="1" key="1">
    <citation type="submission" date="2020-12" db="EMBL/GenBank/DDBJ databases">
        <title>Oil enriched cultivation method for isolating marine PHA-producing bacteria.</title>
        <authorList>
            <person name="Zheng W."/>
            <person name="Yu S."/>
            <person name="Huang Y."/>
        </authorList>
    </citation>
    <scope>NUCLEOTIDE SEQUENCE</scope>
    <source>
        <strain evidence="1">SY-2-12</strain>
    </source>
</reference>
<dbReference type="EMBL" id="JAEKJZ010000006">
    <property type="protein sequence ID" value="MBN9673132.1"/>
    <property type="molecule type" value="Genomic_DNA"/>
</dbReference>
<organism evidence="1 2">
    <name type="scientific">Roseibium aggregatum</name>
    <dbReference type="NCBI Taxonomy" id="187304"/>
    <lineage>
        <taxon>Bacteria</taxon>
        <taxon>Pseudomonadati</taxon>
        <taxon>Pseudomonadota</taxon>
        <taxon>Alphaproteobacteria</taxon>
        <taxon>Hyphomicrobiales</taxon>
        <taxon>Stappiaceae</taxon>
        <taxon>Roseibium</taxon>
    </lineage>
</organism>
<dbReference type="RefSeq" id="WP_207142988.1">
    <property type="nucleotide sequence ID" value="NZ_JAEKJZ010000006.1"/>
</dbReference>
<dbReference type="Proteomes" id="UP000664096">
    <property type="component" value="Unassembled WGS sequence"/>
</dbReference>
<evidence type="ECO:0000313" key="2">
    <source>
        <dbReference type="Proteomes" id="UP000664096"/>
    </source>
</evidence>
<accession>A0A939EIQ2</accession>
<name>A0A939EIQ2_9HYPH</name>
<proteinExistence type="predicted"/>
<protein>
    <submittedName>
        <fullName evidence="1">Uncharacterized protein</fullName>
    </submittedName>
</protein>
<dbReference type="AlphaFoldDB" id="A0A939EIQ2"/>
<comment type="caution">
    <text evidence="1">The sequence shown here is derived from an EMBL/GenBank/DDBJ whole genome shotgun (WGS) entry which is preliminary data.</text>
</comment>
<sequence>MKRSEFRGHLIDEQPDGNFEALVSIDTSQLLESFTGDKVAFTKNCEHQLETVANKIRAAFIDGPEMDVFPSSGQIMVKADLNQWMQVLEAIASAEYKNGIDTNIFPNHRVTISR</sequence>
<evidence type="ECO:0000313" key="1">
    <source>
        <dbReference type="EMBL" id="MBN9673132.1"/>
    </source>
</evidence>